<evidence type="ECO:0000259" key="3">
    <source>
        <dbReference type="Pfam" id="PF14309"/>
    </source>
</evidence>
<feature type="compositionally biased region" description="Polar residues" evidence="1">
    <location>
        <begin position="618"/>
        <end position="629"/>
    </location>
</feature>
<evidence type="ECO:0000313" key="6">
    <source>
        <dbReference type="Proteomes" id="UP000326396"/>
    </source>
</evidence>
<feature type="region of interest" description="Disordered" evidence="1">
    <location>
        <begin position="524"/>
        <end position="569"/>
    </location>
</feature>
<feature type="domain" description="DUF3741" evidence="2">
    <location>
        <begin position="242"/>
        <end position="286"/>
    </location>
</feature>
<dbReference type="InterPro" id="IPR022212">
    <property type="entry name" value="DUF3741"/>
</dbReference>
<feature type="region of interest" description="Disordered" evidence="1">
    <location>
        <begin position="601"/>
        <end position="629"/>
    </location>
</feature>
<dbReference type="PANTHER" id="PTHR46634">
    <property type="entry name" value="M REDUCTASE II SUBUNIT GAMMA, PUTATIVE (DUF3741)-RELATED"/>
    <property type="match status" value="1"/>
</dbReference>
<evidence type="ECO:0000256" key="1">
    <source>
        <dbReference type="SAM" id="MobiDB-lite"/>
    </source>
</evidence>
<feature type="domain" description="DUF4378" evidence="3">
    <location>
        <begin position="749"/>
        <end position="906"/>
    </location>
</feature>
<sequence>MHLEHIGIRASDNRWISGFNLPPEFQIPARIQPQLVMISHFSIQMSMNQNDRDRKLERPIPGCLGRMVNLFDLNTSVGGNRLLTDKPYHEGSSMSRSQSNVSRSYVVNDQMHDKVMVSELRKSSSNWTSNGTPIKMLIAQEMSKEEVPKQSSPNLVARLMGLDDLPQQHQLGSASCRSNLRRLRSRSHSGPIESMQNGHDEFNQYKDVFELWHPSCKTYGDSPQKGRKCKESKNEKIMALVREKFIEAKRLSTDEKLRQSKQFQDALEVLSSNKDLFLKLLQEPSSIFSQHQALQSVPPPPDSKCITILKPSKLLDAHKLPSFKKKDGKEINCVVRDKFSVNPNKPDQPTRIVVLKPCTGKLHEMKSFSSPPSFKTSNEEGFYGDLEDSEPKESTQDIPEHPTGHRRDETLLSSVFSNGYIGDESSFSKSEVYYATGHLSDSEVMSPTYRQSWEYINRLGSPFSSSSFSHASFSPESSVCREAKKRLSERWAMMSLNGNVQEQKHVRRSSSTLGEMLALSELNKSVESEENCNNTSDCNKNISQGADIDTSPKNLARSKSLPASSTEFLKGKKDDTKDLTRDKNLKSSFFKGKVASLFFSKSRKSSKQKSQKSDDGVHQSSRNIGNDGSQCISDIVVKDVDAELAGQHGPDGGFSGNANENQDQPSPISVLELQFEEDDLTSSYSHSAKLTERGVDTNKYNLIDKSPSIGSIARTLSWDDPASGSVTPVFGKTSTKPLSPEVEEQECLLYVQTLLSAAGINGEVQSDSVIARWHSPESPLDPSLRDEYMNQTEKVVDQPKQRHQKSFQKLVFDCVNKALLSWTHKNKGMMPMDHVWAQMKEWLSGEERCVWHGDEVDGGGTTTTLAVEWVVRKEVVDQVWGERLRSQIDDIGEEIEEKLVEQLMEELVLELTGRVILAYTL</sequence>
<reference evidence="5 6" key="1">
    <citation type="submission" date="2019-05" db="EMBL/GenBank/DDBJ databases">
        <title>Mikania micrantha, genome provides insights into the molecular mechanism of rapid growth.</title>
        <authorList>
            <person name="Liu B."/>
        </authorList>
    </citation>
    <scope>NUCLEOTIDE SEQUENCE [LARGE SCALE GENOMIC DNA]</scope>
    <source>
        <strain evidence="5">NLD-2019</strain>
        <tissue evidence="5">Leaf</tissue>
    </source>
</reference>
<organism evidence="5 6">
    <name type="scientific">Mikania micrantha</name>
    <name type="common">bitter vine</name>
    <dbReference type="NCBI Taxonomy" id="192012"/>
    <lineage>
        <taxon>Eukaryota</taxon>
        <taxon>Viridiplantae</taxon>
        <taxon>Streptophyta</taxon>
        <taxon>Embryophyta</taxon>
        <taxon>Tracheophyta</taxon>
        <taxon>Spermatophyta</taxon>
        <taxon>Magnoliopsida</taxon>
        <taxon>eudicotyledons</taxon>
        <taxon>Gunneridae</taxon>
        <taxon>Pentapetalae</taxon>
        <taxon>asterids</taxon>
        <taxon>campanulids</taxon>
        <taxon>Asterales</taxon>
        <taxon>Asteraceae</taxon>
        <taxon>Asteroideae</taxon>
        <taxon>Heliantheae alliance</taxon>
        <taxon>Eupatorieae</taxon>
        <taxon>Mikania</taxon>
    </lineage>
</organism>
<gene>
    <name evidence="5" type="ORF">E3N88_36411</name>
</gene>
<feature type="region of interest" description="Disordered" evidence="1">
    <location>
        <begin position="644"/>
        <end position="665"/>
    </location>
</feature>
<keyword evidence="6" id="KW-1185">Reference proteome</keyword>
<dbReference type="Pfam" id="PF14309">
    <property type="entry name" value="DUF4378"/>
    <property type="match status" value="1"/>
</dbReference>
<dbReference type="InterPro" id="IPR032795">
    <property type="entry name" value="DUF3741-assoc"/>
</dbReference>
<protein>
    <recommendedName>
        <fullName evidence="7">DUF4378 domain-containing protein</fullName>
    </recommendedName>
</protein>
<feature type="compositionally biased region" description="Polar residues" evidence="1">
    <location>
        <begin position="656"/>
        <end position="665"/>
    </location>
</feature>
<dbReference type="AlphaFoldDB" id="A0A5N6M464"/>
<dbReference type="InterPro" id="IPR025486">
    <property type="entry name" value="DUF4378"/>
</dbReference>
<feature type="domain" description="DUF3741" evidence="4">
    <location>
        <begin position="145"/>
        <end position="169"/>
    </location>
</feature>
<feature type="region of interest" description="Disordered" evidence="1">
    <location>
        <begin position="169"/>
        <end position="198"/>
    </location>
</feature>
<feature type="compositionally biased region" description="Basic and acidic residues" evidence="1">
    <location>
        <begin position="389"/>
        <end position="409"/>
    </location>
</feature>
<evidence type="ECO:0008006" key="7">
    <source>
        <dbReference type="Google" id="ProtNLM"/>
    </source>
</evidence>
<dbReference type="OrthoDB" id="1932693at2759"/>
<accession>A0A5N6M464</accession>
<evidence type="ECO:0000259" key="2">
    <source>
        <dbReference type="Pfam" id="PF12552"/>
    </source>
</evidence>
<feature type="region of interest" description="Disordered" evidence="1">
    <location>
        <begin position="366"/>
        <end position="409"/>
    </location>
</feature>
<dbReference type="EMBL" id="SZYD01000017">
    <property type="protein sequence ID" value="KAD3068531.1"/>
    <property type="molecule type" value="Genomic_DNA"/>
</dbReference>
<comment type="caution">
    <text evidence="5">The sequence shown here is derived from an EMBL/GenBank/DDBJ whole genome shotgun (WGS) entry which is preliminary data.</text>
</comment>
<dbReference type="Pfam" id="PF12552">
    <property type="entry name" value="DUF3741"/>
    <property type="match status" value="1"/>
</dbReference>
<dbReference type="Proteomes" id="UP000326396">
    <property type="component" value="Linkage Group LG7"/>
</dbReference>
<dbReference type="Pfam" id="PF14383">
    <property type="entry name" value="VARLMGL"/>
    <property type="match status" value="1"/>
</dbReference>
<evidence type="ECO:0000313" key="5">
    <source>
        <dbReference type="EMBL" id="KAD3068531.1"/>
    </source>
</evidence>
<feature type="compositionally biased region" description="Polar residues" evidence="1">
    <location>
        <begin position="531"/>
        <end position="544"/>
    </location>
</feature>
<proteinExistence type="predicted"/>
<dbReference type="CDD" id="cd07812">
    <property type="entry name" value="SRPBCC"/>
    <property type="match status" value="1"/>
</dbReference>
<feature type="compositionally biased region" description="Basic residues" evidence="1">
    <location>
        <begin position="601"/>
        <end position="610"/>
    </location>
</feature>
<name>A0A5N6M464_9ASTR</name>
<evidence type="ECO:0000259" key="4">
    <source>
        <dbReference type="Pfam" id="PF14383"/>
    </source>
</evidence>
<dbReference type="PANTHER" id="PTHR46634:SF12">
    <property type="entry name" value="DUF4378 DOMAIN-CONTAINING PROTEIN"/>
    <property type="match status" value="1"/>
</dbReference>